<dbReference type="OrthoDB" id="6377832at2759"/>
<dbReference type="GO" id="GO:0005615">
    <property type="term" value="C:extracellular space"/>
    <property type="evidence" value="ECO:0007669"/>
    <property type="project" value="TreeGrafter"/>
</dbReference>
<evidence type="ECO:0000256" key="3">
    <source>
        <dbReference type="ARBA" id="ARBA00022525"/>
    </source>
</evidence>
<organism evidence="6">
    <name type="scientific">Darwinula stevensoni</name>
    <dbReference type="NCBI Taxonomy" id="69355"/>
    <lineage>
        <taxon>Eukaryota</taxon>
        <taxon>Metazoa</taxon>
        <taxon>Ecdysozoa</taxon>
        <taxon>Arthropoda</taxon>
        <taxon>Crustacea</taxon>
        <taxon>Oligostraca</taxon>
        <taxon>Ostracoda</taxon>
        <taxon>Podocopa</taxon>
        <taxon>Podocopida</taxon>
        <taxon>Darwinulocopina</taxon>
        <taxon>Darwinuloidea</taxon>
        <taxon>Darwinulidae</taxon>
        <taxon>Darwinula</taxon>
    </lineage>
</organism>
<sequence>MDRIIGNRVNNACMFEKREAGIRIEEVHVVGHSLGAHLASYIGSTLKDLGMGKLGRITGLDPAGCHFEHADPRVRLDPEDALFVDVIHTDGSTLAAGGLGMFQPMGHVDFYPNSGVHMPDCNLSLQKALESEPLSFVKGLRHFLSCNHMMSLKYFIESINSPNHFLAHQCSNWIQFT</sequence>
<protein>
    <recommendedName>
        <fullName evidence="5">Lipase domain-containing protein</fullName>
    </recommendedName>
</protein>
<feature type="domain" description="Lipase" evidence="5">
    <location>
        <begin position="3"/>
        <end position="176"/>
    </location>
</feature>
<dbReference type="AlphaFoldDB" id="A0A7R8XHF5"/>
<dbReference type="SUPFAM" id="SSF53474">
    <property type="entry name" value="alpha/beta-Hydrolases"/>
    <property type="match status" value="1"/>
</dbReference>
<comment type="subcellular location">
    <subcellularLocation>
        <location evidence="1">Secreted</location>
    </subcellularLocation>
</comment>
<dbReference type="GO" id="GO:0016042">
    <property type="term" value="P:lipid catabolic process"/>
    <property type="evidence" value="ECO:0007669"/>
    <property type="project" value="TreeGrafter"/>
</dbReference>
<evidence type="ECO:0000313" key="7">
    <source>
        <dbReference type="Proteomes" id="UP000677054"/>
    </source>
</evidence>
<reference evidence="6" key="1">
    <citation type="submission" date="2020-11" db="EMBL/GenBank/DDBJ databases">
        <authorList>
            <person name="Tran Van P."/>
        </authorList>
    </citation>
    <scope>NUCLEOTIDE SEQUENCE</scope>
</reference>
<dbReference type="InterPro" id="IPR029058">
    <property type="entry name" value="AB_hydrolase_fold"/>
</dbReference>
<dbReference type="Pfam" id="PF00151">
    <property type="entry name" value="Lipase"/>
    <property type="match status" value="1"/>
</dbReference>
<evidence type="ECO:0000256" key="1">
    <source>
        <dbReference type="ARBA" id="ARBA00004613"/>
    </source>
</evidence>
<dbReference type="InterPro" id="IPR000734">
    <property type="entry name" value="TAG_lipase"/>
</dbReference>
<keyword evidence="7" id="KW-1185">Reference proteome</keyword>
<comment type="similarity">
    <text evidence="2 4">Belongs to the AB hydrolase superfamily. Lipase family.</text>
</comment>
<dbReference type="InterPro" id="IPR013818">
    <property type="entry name" value="Lipase"/>
</dbReference>
<dbReference type="PRINTS" id="PR00821">
    <property type="entry name" value="TAGLIPASE"/>
</dbReference>
<evidence type="ECO:0000256" key="4">
    <source>
        <dbReference type="RuleBase" id="RU004262"/>
    </source>
</evidence>
<accession>A0A7R8XHF5</accession>
<evidence type="ECO:0000256" key="2">
    <source>
        <dbReference type="ARBA" id="ARBA00010701"/>
    </source>
</evidence>
<dbReference type="PANTHER" id="PTHR11610">
    <property type="entry name" value="LIPASE"/>
    <property type="match status" value="1"/>
</dbReference>
<dbReference type="EMBL" id="CAJPEV010001450">
    <property type="protein sequence ID" value="CAG0892716.1"/>
    <property type="molecule type" value="Genomic_DNA"/>
</dbReference>
<dbReference type="Gene3D" id="3.40.50.1820">
    <property type="entry name" value="alpha/beta hydrolase"/>
    <property type="match status" value="1"/>
</dbReference>
<dbReference type="EMBL" id="LR900967">
    <property type="protein sequence ID" value="CAD7247426.1"/>
    <property type="molecule type" value="Genomic_DNA"/>
</dbReference>
<keyword evidence="3" id="KW-0964">Secreted</keyword>
<name>A0A7R8XHF5_9CRUS</name>
<gene>
    <name evidence="6" type="ORF">DSTB1V02_LOCUS7257</name>
</gene>
<dbReference type="Proteomes" id="UP000677054">
    <property type="component" value="Unassembled WGS sequence"/>
</dbReference>
<evidence type="ECO:0000313" key="6">
    <source>
        <dbReference type="EMBL" id="CAD7247426.1"/>
    </source>
</evidence>
<dbReference type="PANTHER" id="PTHR11610:SF185">
    <property type="entry name" value="LD47264P"/>
    <property type="match status" value="1"/>
</dbReference>
<evidence type="ECO:0000259" key="5">
    <source>
        <dbReference type="Pfam" id="PF00151"/>
    </source>
</evidence>
<dbReference type="GO" id="GO:0016298">
    <property type="term" value="F:lipase activity"/>
    <property type="evidence" value="ECO:0007669"/>
    <property type="project" value="InterPro"/>
</dbReference>
<proteinExistence type="inferred from homology"/>